<dbReference type="SUPFAM" id="SSF55326">
    <property type="entry name" value="PurM N-terminal domain-like"/>
    <property type="match status" value="1"/>
</dbReference>
<dbReference type="SUPFAM" id="SSF56042">
    <property type="entry name" value="PurM C-terminal domain-like"/>
    <property type="match status" value="1"/>
</dbReference>
<dbReference type="Pfam" id="PF13507">
    <property type="entry name" value="GATase_5"/>
    <property type="match status" value="1"/>
</dbReference>
<dbReference type="PANTHER" id="PTHR10099:SF1">
    <property type="entry name" value="PHOSPHORIBOSYLFORMYLGLYCINAMIDINE SYNTHASE"/>
    <property type="match status" value="1"/>
</dbReference>
<dbReference type="InterPro" id="IPR010918">
    <property type="entry name" value="PurM-like_C_dom"/>
</dbReference>
<reference evidence="5 6" key="1">
    <citation type="journal article" date="2015" name="Genome Announc.">
        <title>First Complete Genome Sequence of Felis catus Gammaherpesvirus 1.</title>
        <authorList>
            <person name="Troyer R.M."/>
            <person name="Lee J.S."/>
            <person name="Vuyisich M."/>
            <person name="Chain P."/>
            <person name="Lo C.C."/>
            <person name="Kronmiller B."/>
            <person name="Bracha S."/>
            <person name="Avery A.C."/>
            <person name="VandeWoude S."/>
        </authorList>
    </citation>
    <scope>NUCLEOTIDE SEQUENCE [LARGE SCALE GENOMIC DNA]</scope>
    <source>
        <strain evidence="5">31286</strain>
    </source>
</reference>
<dbReference type="GO" id="GO:0019033">
    <property type="term" value="C:viral tegument"/>
    <property type="evidence" value="ECO:0007669"/>
    <property type="project" value="UniProtKB-SubCell"/>
</dbReference>
<dbReference type="InterPro" id="IPR029062">
    <property type="entry name" value="Class_I_gatase-like"/>
</dbReference>
<evidence type="ECO:0000313" key="5">
    <source>
        <dbReference type="EMBL" id="ALE14740.1"/>
    </source>
</evidence>
<dbReference type="InterPro" id="IPR036676">
    <property type="entry name" value="PurM-like_C_sf"/>
</dbReference>
<dbReference type="RefSeq" id="YP_009173905.1">
    <property type="nucleotide sequence ID" value="NC_028099.1"/>
</dbReference>
<evidence type="ECO:0000256" key="2">
    <source>
        <dbReference type="ARBA" id="ARBA00022580"/>
    </source>
</evidence>
<dbReference type="GO" id="GO:0004642">
    <property type="term" value="F:phosphoribosylformylglycinamidine synthase activity"/>
    <property type="evidence" value="ECO:0007669"/>
    <property type="project" value="TreeGrafter"/>
</dbReference>
<dbReference type="InterPro" id="IPR010077">
    <property type="entry name" value="Herpes_virus_tegument"/>
</dbReference>
<protein>
    <submittedName>
        <fullName evidence="5">F18</fullName>
    </submittedName>
</protein>
<dbReference type="Gene3D" id="3.90.650.10">
    <property type="entry name" value="PurM-like C-terminal domain"/>
    <property type="match status" value="1"/>
</dbReference>
<dbReference type="InterPro" id="IPR036921">
    <property type="entry name" value="PurM-like_N_sf"/>
</dbReference>
<evidence type="ECO:0000256" key="3">
    <source>
        <dbReference type="ARBA" id="ARBA00022844"/>
    </source>
</evidence>
<dbReference type="SUPFAM" id="SSF52317">
    <property type="entry name" value="Class I glutamine amidotransferase-like"/>
    <property type="match status" value="1"/>
</dbReference>
<dbReference type="GO" id="GO:0006164">
    <property type="term" value="P:purine nucleotide biosynthetic process"/>
    <property type="evidence" value="ECO:0007669"/>
    <property type="project" value="TreeGrafter"/>
</dbReference>
<dbReference type="KEGG" id="vg:26100419"/>
<dbReference type="NCBIfam" id="TIGR01739">
    <property type="entry name" value="tegu_FGAM_synt"/>
    <property type="match status" value="1"/>
</dbReference>
<sequence length="1262" mass="141118">MAYILPLRPSVYRLVCIVGVDKPTPEENVVLSNITSKPVKIERGLMFFAQGQQQHVKFYDRLLQTLWAAQGKHLPFHTSAILEASEQHDITFIYGDPIEGNETSLSRDLRNLFQHLTAFNPTQGASNQEYSIIKVLRFSVLGISCDTCSTQEGNRLLLGSLCDAINKKQQYFHGDIKHATPVLKIDKNIAPQKFYGDLLSSYVCGMMQVPGIAHKYTYLSHNATVERASCVQFSKLGFFTTKDVYDMFWEDNETYQPLRHFKTVCYSTSYLYTPATESLQLLVNRYNQFFGESEKQIHFGIILTSNNNGIDVYKNLLKLICTGQALTQGFFRYLPNNTILEPVKFYGNICTAIDRPRTTSTERHLTDVFCLGVDTPEEESGREYSLIVFVLRAFLQFIYPDKIFGISAVTAPETIHAKLTAVGRGMRGIKIPLSNLPWRVKRQLKPFTHQNIAHNKSIIKGCWLNSISPVCLISVDPDHSDRLRMLCALYKCNCILLGRERMYSSIKIFDDTTQDGQSITFNRYTPRFPLPAAKSPEYQQIPNNSWMYTLPPLNQVLTSILQHPTVACKDFIVKHIDRLSSGRIGRQQGVGLKDIPIADYSVLATQLTTPIIEPDRSDWSTATTLDDLTLRTKENPPCGLVSAIGEATALMLKFPFHGARVAITEAVLNLISGPVDNSEDIICSLAITWPLTTKSQEELKSFLTACNYFCAHLNVSLTISSCSTSNQVPHKKHVNASNFKGLVVTATCPCKDVSKGLTPDLKKEDSSLLWIPTADGNLTEGTVIQSLFFNDMCGETISIEPKYLRRVLQAFMDLKQNGLVISAHDVGSGGVFTTLFEMAYSGNLGISCVIPDHLHPISTLCSETPGIVIEVPVSQALAITSIMGIHHVNYIPIGTTSKRTQQQPFFSIWHKEEQIFSESLQSLAVHWNMFSVKQENKAITQGDPIFSESQYGVYEMTLTAEPIYAVNGVDKFHSVRVYVLPGNHTPYGLLNALHEAGFLTSVMDLSDPRILNYQPRTADDDPAIRPWGICIVGSVCIEDPSLGEEVMGAIARGGKHYNEMKVLLSDPKVFCLALGHTACNMLFSMKVMGYNKPSNCSVKCKQNLSKKFESRWLNFKIPKNTTAVALQSLRGSLLPCWAQGTHIGFEHPNPKYMERLTELGMTGSLFHGPTFNSGAATTYPMNPAEASIVSSICSKDGRHLAMLHDPSLSNNLWQWPSVPKRNPSVQASPWKRMFMDLHMWANTIRDVEVVLPQEDPLRTENL</sequence>
<dbReference type="GO" id="GO:0043657">
    <property type="term" value="C:host cell"/>
    <property type="evidence" value="ECO:0007669"/>
    <property type="project" value="GOC"/>
</dbReference>
<accession>A0A0M4MPV3</accession>
<feature type="domain" description="PurM-like C-terminal" evidence="4">
    <location>
        <begin position="803"/>
        <end position="900"/>
    </location>
</feature>
<dbReference type="GeneID" id="26100419"/>
<dbReference type="EMBL" id="KT595939">
    <property type="protein sequence ID" value="ALE14740.1"/>
    <property type="molecule type" value="Genomic_DNA"/>
</dbReference>
<dbReference type="PANTHER" id="PTHR10099">
    <property type="entry name" value="PHOSPHORIBOSYLFORMYLGLYCINAMIDINE SYNTHASE"/>
    <property type="match status" value="1"/>
</dbReference>
<name>A0A0M4MPV3_9GAMA</name>
<evidence type="ECO:0000259" key="4">
    <source>
        <dbReference type="Pfam" id="PF02769"/>
    </source>
</evidence>
<organism evidence="5 6">
    <name type="scientific">Felid gammaherpesvirus 1</name>
    <dbReference type="NCBI Taxonomy" id="2560468"/>
    <lineage>
        <taxon>Viruses</taxon>
        <taxon>Duplodnaviria</taxon>
        <taxon>Heunggongvirae</taxon>
        <taxon>Peploviricota</taxon>
        <taxon>Herviviricetes</taxon>
        <taxon>Herpesvirales</taxon>
        <taxon>Orthoherpesviridae</taxon>
        <taxon>Gammaherpesvirinae</taxon>
        <taxon>Percavirus</taxon>
        <taxon>Percavirus felidgamma1</taxon>
    </lineage>
</organism>
<dbReference type="Gene3D" id="3.40.50.880">
    <property type="match status" value="1"/>
</dbReference>
<keyword evidence="2" id="KW-0920">Virion tegument</keyword>
<dbReference type="GO" id="GO:0075733">
    <property type="term" value="P:intracellular transport of virus"/>
    <property type="evidence" value="ECO:0007669"/>
    <property type="project" value="InterPro"/>
</dbReference>
<keyword evidence="6" id="KW-1185">Reference proteome</keyword>
<proteinExistence type="predicted"/>
<keyword evidence="3" id="KW-0946">Virion</keyword>
<evidence type="ECO:0000256" key="1">
    <source>
        <dbReference type="ARBA" id="ARBA00004535"/>
    </source>
</evidence>
<comment type="subcellular location">
    <subcellularLocation>
        <location evidence="1">Virion tegument</location>
    </subcellularLocation>
</comment>
<dbReference type="Proteomes" id="UP000152314">
    <property type="component" value="Segment"/>
</dbReference>
<evidence type="ECO:0000313" key="6">
    <source>
        <dbReference type="Proteomes" id="UP000152314"/>
    </source>
</evidence>
<dbReference type="Gene3D" id="3.30.1330.10">
    <property type="entry name" value="PurM-like, N-terminal domain"/>
    <property type="match status" value="1"/>
</dbReference>
<dbReference type="Pfam" id="PF02769">
    <property type="entry name" value="AIRS_C"/>
    <property type="match status" value="1"/>
</dbReference>